<proteinExistence type="predicted"/>
<feature type="domain" description="CCHC-type" evidence="2">
    <location>
        <begin position="70"/>
        <end position="84"/>
    </location>
</feature>
<protein>
    <recommendedName>
        <fullName evidence="2">CCHC-type domain-containing protein</fullName>
    </recommendedName>
</protein>
<dbReference type="GO" id="GO:0008270">
    <property type="term" value="F:zinc ion binding"/>
    <property type="evidence" value="ECO:0007669"/>
    <property type="project" value="UniProtKB-KW"/>
</dbReference>
<dbReference type="Proteomes" id="UP000596661">
    <property type="component" value="Unassembled WGS sequence"/>
</dbReference>
<dbReference type="PANTHER" id="PTHR46890:SF48">
    <property type="entry name" value="RNA-DIRECTED DNA POLYMERASE"/>
    <property type="match status" value="1"/>
</dbReference>
<keyword evidence="1" id="KW-0862">Zinc</keyword>
<evidence type="ECO:0000313" key="3">
    <source>
        <dbReference type="EnsemblPlants" id="cds.evm.model.10.1494"/>
    </source>
</evidence>
<dbReference type="Pfam" id="PF14392">
    <property type="entry name" value="zf-CCHC_4"/>
    <property type="match status" value="1"/>
</dbReference>
<evidence type="ECO:0000259" key="2">
    <source>
        <dbReference type="PROSITE" id="PS50158"/>
    </source>
</evidence>
<dbReference type="EMBL" id="UZAU01000821">
    <property type="status" value="NOT_ANNOTATED_CDS"/>
    <property type="molecule type" value="Genomic_DNA"/>
</dbReference>
<keyword evidence="1" id="KW-0479">Metal-binding</keyword>
<evidence type="ECO:0000313" key="4">
    <source>
        <dbReference type="Proteomes" id="UP000596661"/>
    </source>
</evidence>
<dbReference type="Gramene" id="evm.model.10.1494">
    <property type="protein sequence ID" value="cds.evm.model.10.1494"/>
    <property type="gene ID" value="evm.TU.10.1494"/>
</dbReference>
<dbReference type="AlphaFoldDB" id="A0A803QJX1"/>
<dbReference type="PROSITE" id="PS50158">
    <property type="entry name" value="ZF_CCHC"/>
    <property type="match status" value="1"/>
</dbReference>
<sequence length="395" mass="44921">MCRLHVCVKCREWGSLIGKVEDVSVANGVMKVRVRINITRPLKRGLRVAIDEKGTNVSLLFQYEHLPKFCYDCGIIGHKALDCPLKDFQEDKIGAIQSGRYGPWMSAPSSPPRVQRQWGGSKQTEIGGESHFMNMKEVGKIVEAVKSSWRRRNLVEEVAVISGLESQAREEEIFVTLDLPGPMSILCWNARELENPGVVSALQTFMRKHSPSLVFLSETKFCGNWAERRLIHDNIMVNFELLHSLFKRNNGRRGFMALKLDMSKAYDRVEWFPASMMRQFNFTEGWVRVIIDCVMTPQYTLLINGRPKGRVILTRGLCQGCPLSPYLFIFYAESLSSLFSLAEARSELMGFWCFRSGPRVTHLFFEDDSLVFGRAKGGDTKTIKRILLTYEAASG</sequence>
<dbReference type="InterPro" id="IPR052343">
    <property type="entry name" value="Retrotransposon-Effector_Assoc"/>
</dbReference>
<dbReference type="GO" id="GO:0003676">
    <property type="term" value="F:nucleic acid binding"/>
    <property type="evidence" value="ECO:0007669"/>
    <property type="project" value="InterPro"/>
</dbReference>
<accession>A0A803QJX1</accession>
<evidence type="ECO:0000256" key="1">
    <source>
        <dbReference type="PROSITE-ProRule" id="PRU00047"/>
    </source>
</evidence>
<keyword evidence="4" id="KW-1185">Reference proteome</keyword>
<keyword evidence="1" id="KW-0863">Zinc-finger</keyword>
<dbReference type="Pfam" id="PF00078">
    <property type="entry name" value="RVT_1"/>
    <property type="match status" value="1"/>
</dbReference>
<dbReference type="PANTHER" id="PTHR46890">
    <property type="entry name" value="NON-LTR RETROLELEMENT REVERSE TRANSCRIPTASE-LIKE PROTEIN-RELATED"/>
    <property type="match status" value="1"/>
</dbReference>
<reference evidence="3" key="1">
    <citation type="submission" date="2021-03" db="UniProtKB">
        <authorList>
            <consortium name="EnsemblPlants"/>
        </authorList>
    </citation>
    <scope>IDENTIFICATION</scope>
</reference>
<dbReference type="InterPro" id="IPR025836">
    <property type="entry name" value="Zn_knuckle_CX2CX4HX4C"/>
</dbReference>
<organism evidence="3 4">
    <name type="scientific">Cannabis sativa</name>
    <name type="common">Hemp</name>
    <name type="synonym">Marijuana</name>
    <dbReference type="NCBI Taxonomy" id="3483"/>
    <lineage>
        <taxon>Eukaryota</taxon>
        <taxon>Viridiplantae</taxon>
        <taxon>Streptophyta</taxon>
        <taxon>Embryophyta</taxon>
        <taxon>Tracheophyta</taxon>
        <taxon>Spermatophyta</taxon>
        <taxon>Magnoliopsida</taxon>
        <taxon>eudicotyledons</taxon>
        <taxon>Gunneridae</taxon>
        <taxon>Pentapetalae</taxon>
        <taxon>rosids</taxon>
        <taxon>fabids</taxon>
        <taxon>Rosales</taxon>
        <taxon>Cannabaceae</taxon>
        <taxon>Cannabis</taxon>
    </lineage>
</organism>
<dbReference type="InterPro" id="IPR001878">
    <property type="entry name" value="Znf_CCHC"/>
</dbReference>
<dbReference type="EnsemblPlants" id="evm.model.10.1494">
    <property type="protein sequence ID" value="cds.evm.model.10.1494"/>
    <property type="gene ID" value="evm.TU.10.1494"/>
</dbReference>
<dbReference type="InterPro" id="IPR000477">
    <property type="entry name" value="RT_dom"/>
</dbReference>
<name>A0A803QJX1_CANSA</name>